<evidence type="ECO:0000313" key="3">
    <source>
        <dbReference type="Proteomes" id="UP000297540"/>
    </source>
</evidence>
<name>A0A4Y8SEM5_9SPHI</name>
<dbReference type="RefSeq" id="WP_133231468.1">
    <property type="nucleotide sequence ID" value="NZ_SOZE01000012.1"/>
</dbReference>
<keyword evidence="1" id="KW-1133">Transmembrane helix</keyword>
<comment type="caution">
    <text evidence="2">The sequence shown here is derived from an EMBL/GenBank/DDBJ whole genome shotgun (WGS) entry which is preliminary data.</text>
</comment>
<feature type="transmembrane region" description="Helical" evidence="1">
    <location>
        <begin position="32"/>
        <end position="55"/>
    </location>
</feature>
<proteinExistence type="predicted"/>
<dbReference type="EMBL" id="SOZE01000012">
    <property type="protein sequence ID" value="TFF37121.1"/>
    <property type="molecule type" value="Genomic_DNA"/>
</dbReference>
<dbReference type="Proteomes" id="UP000297540">
    <property type="component" value="Unassembled WGS sequence"/>
</dbReference>
<keyword evidence="3" id="KW-1185">Reference proteome</keyword>
<reference evidence="2 3" key="1">
    <citation type="journal article" date="2017" name="Int. J. Syst. Evol. Microbiol.">
        <title>Mucilaginibacterpsychrotolerans sp. nov., isolated from peatlands.</title>
        <authorList>
            <person name="Deng Y."/>
            <person name="Shen L."/>
            <person name="Xu B."/>
            <person name="Liu Y."/>
            <person name="Gu Z."/>
            <person name="Liu H."/>
            <person name="Zhou Y."/>
        </authorList>
    </citation>
    <scope>NUCLEOTIDE SEQUENCE [LARGE SCALE GENOMIC DNA]</scope>
    <source>
        <strain evidence="2 3">NH7-4</strain>
    </source>
</reference>
<gene>
    <name evidence="2" type="ORF">E2R66_13645</name>
</gene>
<accession>A0A4Y8SEM5</accession>
<sequence length="64" mass="6804">MKRLLMALVLAFMALLACRSFGDKVTAMALCIPLILSIIASTAIACAILATTLFFKVPDAYPGQ</sequence>
<keyword evidence="1" id="KW-0812">Transmembrane</keyword>
<evidence type="ECO:0000313" key="2">
    <source>
        <dbReference type="EMBL" id="TFF37121.1"/>
    </source>
</evidence>
<organism evidence="2 3">
    <name type="scientific">Mucilaginibacter psychrotolerans</name>
    <dbReference type="NCBI Taxonomy" id="1524096"/>
    <lineage>
        <taxon>Bacteria</taxon>
        <taxon>Pseudomonadati</taxon>
        <taxon>Bacteroidota</taxon>
        <taxon>Sphingobacteriia</taxon>
        <taxon>Sphingobacteriales</taxon>
        <taxon>Sphingobacteriaceae</taxon>
        <taxon>Mucilaginibacter</taxon>
    </lineage>
</organism>
<dbReference type="PROSITE" id="PS51257">
    <property type="entry name" value="PROKAR_LIPOPROTEIN"/>
    <property type="match status" value="1"/>
</dbReference>
<keyword evidence="1" id="KW-0472">Membrane</keyword>
<dbReference type="AlphaFoldDB" id="A0A4Y8SEM5"/>
<evidence type="ECO:0000256" key="1">
    <source>
        <dbReference type="SAM" id="Phobius"/>
    </source>
</evidence>
<protein>
    <submittedName>
        <fullName evidence="2">Uncharacterized protein</fullName>
    </submittedName>
</protein>